<protein>
    <submittedName>
        <fullName evidence="2">Uncharacterized protein</fullName>
    </submittedName>
</protein>
<organism evidence="2 3">
    <name type="scientific">Salimicrobium jeotgali</name>
    <dbReference type="NCBI Taxonomy" id="1230341"/>
    <lineage>
        <taxon>Bacteria</taxon>
        <taxon>Bacillati</taxon>
        <taxon>Bacillota</taxon>
        <taxon>Bacilli</taxon>
        <taxon>Bacillales</taxon>
        <taxon>Bacillaceae</taxon>
        <taxon>Salimicrobium</taxon>
    </lineage>
</organism>
<dbReference type="KEGG" id="sje:AAV35_013770"/>
<evidence type="ECO:0000313" key="4">
    <source>
        <dbReference type="Proteomes" id="UP000092654"/>
    </source>
</evidence>
<evidence type="ECO:0000313" key="1">
    <source>
        <dbReference type="EMBL" id="AKG05840.1"/>
    </source>
</evidence>
<dbReference type="AlphaFoldDB" id="K2G8V1"/>
<dbReference type="RefSeq" id="WP_008591938.1">
    <property type="nucleotide sequence ID" value="NZ_AMPQ01000040.1"/>
</dbReference>
<dbReference type="Pfam" id="PF19987">
    <property type="entry name" value="DUF6423"/>
    <property type="match status" value="1"/>
</dbReference>
<geneLocation type="plasmid" evidence="4">
    <name>psj52</name>
</geneLocation>
<sequence length="180" mass="20118">MRATDIHTTAAIDEKRRIVMLTGAIDASGYVINMRTPLPSAGEWTVVKAETNLSNHTWATWQMVLGENVSVAMDGDSPELLMSRNFENVRYIPEKNVVVYYGGKPVRPGETVLKFFKVHTKVPEILTAHPARIAPDNPDYDDVITGVQTNQHLPKMEIVPVVQNVNLPEVYNLENHAISQ</sequence>
<dbReference type="EMBL" id="AMPQ01000040">
    <property type="protein sequence ID" value="EKE30797.1"/>
    <property type="molecule type" value="Genomic_DNA"/>
</dbReference>
<dbReference type="Proteomes" id="UP000092654">
    <property type="component" value="Plasmid pSJ52"/>
</dbReference>
<reference evidence="1 4" key="2">
    <citation type="submission" date="2015-06" db="EMBL/GenBank/DDBJ databases">
        <title>Salimicrobium jeotgali MJ3, isolated from Myulchi jeot, a traditional Korean fermented seafood.</title>
        <authorList>
            <person name="Kim K.H."/>
            <person name="Jeon C.O."/>
            <person name="Jin H.M."/>
        </authorList>
    </citation>
    <scope>NUCLEOTIDE SEQUENCE [LARGE SCALE GENOMIC DNA]</scope>
    <source>
        <strain evidence="1 4">MJ3</strain>
        <plasmid evidence="4">psj52</plasmid>
        <plasmid evidence="1">pSJ52</plasmid>
    </source>
</reference>
<proteinExistence type="predicted"/>
<name>K2G8V1_9BACI</name>
<evidence type="ECO:0000313" key="2">
    <source>
        <dbReference type="EMBL" id="EKE30797.1"/>
    </source>
</evidence>
<accession>K2G8V1</accession>
<dbReference type="OrthoDB" id="3616517at2"/>
<dbReference type="InterPro" id="IPR046308">
    <property type="entry name" value="DUF6423"/>
</dbReference>
<reference evidence="2 3" key="1">
    <citation type="journal article" date="2012" name="J. Bacteriol.">
        <title>Draft Genome Sequence of Salimicrobium sp. Strain MJ3, Isolated from Myulchi-Jeot, Korean Fermented Seafood.</title>
        <authorList>
            <person name="Lee S.H."/>
            <person name="Jung J.Y."/>
            <person name="Jeon C.O."/>
        </authorList>
    </citation>
    <scope>NUCLEOTIDE SEQUENCE [LARGE SCALE GENOMIC DNA]</scope>
    <source>
        <strain evidence="2 3">MJ3</strain>
    </source>
</reference>
<dbReference type="EMBL" id="CP011362">
    <property type="protein sequence ID" value="AKG05840.1"/>
    <property type="molecule type" value="Genomic_DNA"/>
</dbReference>
<keyword evidence="3" id="KW-1185">Reference proteome</keyword>
<dbReference type="Proteomes" id="UP000011746">
    <property type="component" value="Unassembled WGS sequence"/>
</dbReference>
<keyword evidence="1" id="KW-0614">Plasmid</keyword>
<gene>
    <name evidence="1" type="ORF">AAV35_013770</name>
    <name evidence="2" type="ORF">MJ3_11785</name>
</gene>
<dbReference type="eggNOG" id="ENOG50334HU">
    <property type="taxonomic scope" value="Bacteria"/>
</dbReference>
<geneLocation type="plasmid" evidence="1">
    <name>pSJ52</name>
</geneLocation>
<evidence type="ECO:0000313" key="3">
    <source>
        <dbReference type="Proteomes" id="UP000011746"/>
    </source>
</evidence>